<dbReference type="AlphaFoldDB" id="Q6IJC2"/>
<sequence>MCQDSIGGSFELVGIVTPLKHTGTCQVCQSVKQSFCHFVLPADRSVRLGFAFSTVWSPFKWPFWMSSGALSSACKCRRVKSGGSEVDLRQRNASIRNLFAPSSAELAKKKEARQRSRSQSSFSLQRASSQDDGIGNGMGMGLGSKMGSQMGLPNSKSFDDYALGINQLPMTANQSAVRQYNGQDHNVLGSSPYAPASTRATALVIPRTSHNGCHQSAFELAMSRTPSEHKNWKSTSQLENFINSNEKLQQEQWQQHQQQDTSVDFGNEMTWGKSAEKSLPLNHLVQEEGFSRDDQWDLDFQTEQRESLQSQSFSIFHFPNPCTRRNLLKFSGCFNGHTEKKGAM</sequence>
<evidence type="ECO:0000256" key="1">
    <source>
        <dbReference type="SAM" id="MobiDB-lite"/>
    </source>
</evidence>
<dbReference type="EMBL" id="BK002794">
    <property type="protein sequence ID" value="DAA04299.1"/>
    <property type="molecule type" value="Genomic_DNA"/>
</dbReference>
<organism evidence="2">
    <name type="scientific">Drosophila melanogaster</name>
    <name type="common">Fruit fly</name>
    <dbReference type="NCBI Taxonomy" id="7227"/>
    <lineage>
        <taxon>Eukaryota</taxon>
        <taxon>Metazoa</taxon>
        <taxon>Ecdysozoa</taxon>
        <taxon>Arthropoda</taxon>
        <taxon>Hexapoda</taxon>
        <taxon>Insecta</taxon>
        <taxon>Pterygota</taxon>
        <taxon>Neoptera</taxon>
        <taxon>Endopterygota</taxon>
        <taxon>Diptera</taxon>
        <taxon>Brachycera</taxon>
        <taxon>Muscomorpha</taxon>
        <taxon>Ephydroidea</taxon>
        <taxon>Drosophilidae</taxon>
        <taxon>Drosophila</taxon>
        <taxon>Sophophora</taxon>
    </lineage>
</organism>
<feature type="compositionally biased region" description="Low complexity" evidence="1">
    <location>
        <begin position="117"/>
        <end position="130"/>
    </location>
</feature>
<gene>
    <name evidence="2" type="ORF">HDC15226</name>
</gene>
<dbReference type="OrthoDB" id="8583677at2759"/>
<reference evidence="2" key="1">
    <citation type="journal article" date="2003" name="Genome Biol.">
        <title>An integrated gene annotation and transcriptional profiling approach towards the full gene content of the Drosophila genome.</title>
        <authorList>
            <person name="Hild M."/>
            <person name="Beckmann B."/>
            <person name="Haas S.A."/>
            <person name="Koch B."/>
            <person name="Solovyev V."/>
            <person name="Busold C."/>
            <person name="Fellenberg K."/>
            <person name="Boutros M."/>
            <person name="Vingron M."/>
            <person name="Sauer F."/>
            <person name="Hoheisel J.D."/>
            <person name="Paro R."/>
        </authorList>
    </citation>
    <scope>NUCLEOTIDE SEQUENCE</scope>
</reference>
<proteinExistence type="predicted"/>
<dbReference type="ExpressionAtlas" id="Q6IJC2">
    <property type="expression patterns" value="baseline and differential"/>
</dbReference>
<feature type="region of interest" description="Disordered" evidence="1">
    <location>
        <begin position="106"/>
        <end position="153"/>
    </location>
</feature>
<feature type="compositionally biased region" description="Gly residues" evidence="1">
    <location>
        <begin position="134"/>
        <end position="144"/>
    </location>
</feature>
<evidence type="ECO:0000313" key="2">
    <source>
        <dbReference type="EMBL" id="DAA04299.1"/>
    </source>
</evidence>
<accession>Q6IJC2</accession>
<dbReference type="VEuPathDB" id="VectorBase:FBgn0051145"/>
<protein>
    <submittedName>
        <fullName evidence="2">HDC15226</fullName>
    </submittedName>
</protein>
<name>Q6IJC2_DROME</name>